<evidence type="ECO:0000256" key="6">
    <source>
        <dbReference type="SAM" id="Phobius"/>
    </source>
</evidence>
<dbReference type="AlphaFoldDB" id="A0A8T2QQ35"/>
<dbReference type="EMBL" id="CM035438">
    <property type="protein sequence ID" value="KAH7285704.1"/>
    <property type="molecule type" value="Genomic_DNA"/>
</dbReference>
<dbReference type="PANTHER" id="PTHR31123:SF1">
    <property type="entry name" value="ACCUMULATION OF DYADS PROTEIN 2-RELATED"/>
    <property type="match status" value="1"/>
</dbReference>
<accession>A0A8T2QQ35</accession>
<evidence type="ECO:0000256" key="1">
    <source>
        <dbReference type="ARBA" id="ARBA00004141"/>
    </source>
</evidence>
<dbReference type="OMA" id="WKKGNTF"/>
<name>A0A8T2QQ35_CERRI</name>
<dbReference type="NCBIfam" id="NF038013">
    <property type="entry name" value="AceTr_1"/>
    <property type="match status" value="1"/>
</dbReference>
<keyword evidence="4 6" id="KW-1133">Transmembrane helix</keyword>
<keyword evidence="8" id="KW-1185">Reference proteome</keyword>
<evidence type="ECO:0000313" key="7">
    <source>
        <dbReference type="EMBL" id="KAH7285704.1"/>
    </source>
</evidence>
<dbReference type="InterPro" id="IPR051633">
    <property type="entry name" value="AceTr"/>
</dbReference>
<sequence>MSRIGNPGPLGLCGFALTTFVLSCYNAGIFGMTASSPVNVVVGAAVFYGGVAQGLAGMWEFVSGNTFGATAFTSYAAFWLSYAAILIPWFGVADAYSSSPNVSQALAIFLLAWTIFTVMLLVSSLRTTFGLVALFLFLSITFLLLTIAEYTENLRIKRAGGFFGVFTAIIAWYNAMAGLLDSHDPPLIRLPVGKIGSSSTPVSSLH</sequence>
<evidence type="ECO:0000256" key="3">
    <source>
        <dbReference type="ARBA" id="ARBA00022692"/>
    </source>
</evidence>
<comment type="similarity">
    <text evidence="2">Belongs to the acetate uptake transporter (AceTr) (TC 2.A.96) family.</text>
</comment>
<evidence type="ECO:0000256" key="5">
    <source>
        <dbReference type="ARBA" id="ARBA00023136"/>
    </source>
</evidence>
<feature type="transmembrane region" description="Helical" evidence="6">
    <location>
        <begin position="12"/>
        <end position="34"/>
    </location>
</feature>
<reference evidence="7" key="1">
    <citation type="submission" date="2021-08" db="EMBL/GenBank/DDBJ databases">
        <title>WGS assembly of Ceratopteris richardii.</title>
        <authorList>
            <person name="Marchant D.B."/>
            <person name="Chen G."/>
            <person name="Jenkins J."/>
            <person name="Shu S."/>
            <person name="Leebens-Mack J."/>
            <person name="Grimwood J."/>
            <person name="Schmutz J."/>
            <person name="Soltis P."/>
            <person name="Soltis D."/>
            <person name="Chen Z.-H."/>
        </authorList>
    </citation>
    <scope>NUCLEOTIDE SEQUENCE</scope>
    <source>
        <strain evidence="7">Whitten #5841</strain>
        <tissue evidence="7">Leaf</tissue>
    </source>
</reference>
<keyword evidence="5 6" id="KW-0472">Membrane</keyword>
<dbReference type="InterPro" id="IPR000791">
    <property type="entry name" value="Gpr1/Fun34/SatP-like"/>
</dbReference>
<dbReference type="PANTHER" id="PTHR31123">
    <property type="entry name" value="ACCUMULATION OF DYADS PROTEIN 2-RELATED"/>
    <property type="match status" value="1"/>
</dbReference>
<proteinExistence type="inferred from homology"/>
<evidence type="ECO:0000313" key="8">
    <source>
        <dbReference type="Proteomes" id="UP000825935"/>
    </source>
</evidence>
<dbReference type="Pfam" id="PF01184">
    <property type="entry name" value="Gpr1_Fun34_YaaH"/>
    <property type="match status" value="1"/>
</dbReference>
<gene>
    <name evidence="7" type="ORF">KP509_33G042000</name>
</gene>
<organism evidence="7 8">
    <name type="scientific">Ceratopteris richardii</name>
    <name type="common">Triangle waterfern</name>
    <dbReference type="NCBI Taxonomy" id="49495"/>
    <lineage>
        <taxon>Eukaryota</taxon>
        <taxon>Viridiplantae</taxon>
        <taxon>Streptophyta</taxon>
        <taxon>Embryophyta</taxon>
        <taxon>Tracheophyta</taxon>
        <taxon>Polypodiopsida</taxon>
        <taxon>Polypodiidae</taxon>
        <taxon>Polypodiales</taxon>
        <taxon>Pteridineae</taxon>
        <taxon>Pteridaceae</taxon>
        <taxon>Parkerioideae</taxon>
        <taxon>Ceratopteris</taxon>
    </lineage>
</organism>
<feature type="transmembrane region" description="Helical" evidence="6">
    <location>
        <begin position="160"/>
        <end position="180"/>
    </location>
</feature>
<feature type="transmembrane region" description="Helical" evidence="6">
    <location>
        <begin position="129"/>
        <end position="148"/>
    </location>
</feature>
<protein>
    <submittedName>
        <fullName evidence="7">Uncharacterized protein</fullName>
    </submittedName>
</protein>
<comment type="subcellular location">
    <subcellularLocation>
        <location evidence="1">Membrane</location>
        <topology evidence="1">Multi-pass membrane protein</topology>
    </subcellularLocation>
</comment>
<dbReference type="GO" id="GO:0015123">
    <property type="term" value="F:acetate transmembrane transporter activity"/>
    <property type="evidence" value="ECO:0007669"/>
    <property type="project" value="TreeGrafter"/>
</dbReference>
<dbReference type="PROSITE" id="PS51257">
    <property type="entry name" value="PROKAR_LIPOPROTEIN"/>
    <property type="match status" value="1"/>
</dbReference>
<evidence type="ECO:0000256" key="4">
    <source>
        <dbReference type="ARBA" id="ARBA00022989"/>
    </source>
</evidence>
<dbReference type="GO" id="GO:0005886">
    <property type="term" value="C:plasma membrane"/>
    <property type="evidence" value="ECO:0007669"/>
    <property type="project" value="TreeGrafter"/>
</dbReference>
<dbReference type="Proteomes" id="UP000825935">
    <property type="component" value="Chromosome 33"/>
</dbReference>
<evidence type="ECO:0000256" key="2">
    <source>
        <dbReference type="ARBA" id="ARBA00005587"/>
    </source>
</evidence>
<feature type="transmembrane region" description="Helical" evidence="6">
    <location>
        <begin position="69"/>
        <end position="90"/>
    </location>
</feature>
<comment type="caution">
    <text evidence="7">The sequence shown here is derived from an EMBL/GenBank/DDBJ whole genome shotgun (WGS) entry which is preliminary data.</text>
</comment>
<feature type="transmembrane region" description="Helical" evidence="6">
    <location>
        <begin position="40"/>
        <end position="62"/>
    </location>
</feature>
<keyword evidence="3 6" id="KW-0812">Transmembrane</keyword>
<dbReference type="OrthoDB" id="2012235at2759"/>
<feature type="transmembrane region" description="Helical" evidence="6">
    <location>
        <begin position="102"/>
        <end position="122"/>
    </location>
</feature>